<proteinExistence type="predicted"/>
<dbReference type="Gene3D" id="3.30.70.360">
    <property type="match status" value="1"/>
</dbReference>
<dbReference type="InterPro" id="IPR017439">
    <property type="entry name" value="Amidohydrolase"/>
</dbReference>
<name>A0ABU4ZVJ5_9HYPH</name>
<dbReference type="InterPro" id="IPR036264">
    <property type="entry name" value="Bact_exopeptidase_dim_dom"/>
</dbReference>
<dbReference type="RefSeq" id="WP_320236914.1">
    <property type="nucleotide sequence ID" value="NZ_JAVIJF010000035.1"/>
</dbReference>
<evidence type="ECO:0000313" key="3">
    <source>
        <dbReference type="EMBL" id="MDX8529042.1"/>
    </source>
</evidence>
<dbReference type="Pfam" id="PF07687">
    <property type="entry name" value="M20_dimer"/>
    <property type="match status" value="1"/>
</dbReference>
<evidence type="ECO:0000259" key="2">
    <source>
        <dbReference type="Pfam" id="PF07687"/>
    </source>
</evidence>
<keyword evidence="1" id="KW-0378">Hydrolase</keyword>
<dbReference type="Proteomes" id="UP001276840">
    <property type="component" value="Unassembled WGS sequence"/>
</dbReference>
<dbReference type="InterPro" id="IPR011650">
    <property type="entry name" value="Peptidase_M20_dimer"/>
</dbReference>
<evidence type="ECO:0000256" key="1">
    <source>
        <dbReference type="ARBA" id="ARBA00022801"/>
    </source>
</evidence>
<dbReference type="NCBIfam" id="TIGR01891">
    <property type="entry name" value="amidohydrolases"/>
    <property type="match status" value="1"/>
</dbReference>
<dbReference type="Pfam" id="PF01546">
    <property type="entry name" value="Peptidase_M20"/>
    <property type="match status" value="1"/>
</dbReference>
<sequence length="394" mass="42457">MIGFEIFRDLQREATEWRRHLHQNPELDYRLPDTAQFVAEKLASFGVDHIETGIAETGIVAIVQGKGGDGPTVALRADMDALPIVEASGKPWASKKPGRMHACGHDGHTAMLLGAAKHLARTRNFKGSVALIFQPAEEIELPSGGLKMVQGGIMDRFCISQVFGMHNRPGMEIGTFAICHGSIMASQDDFDIIVKGKGGHAASPSGTIDPVVIAAQIILGLQTLISRKTDPRDSLVISVTKLKAADAYNVIPDNVEIAGTVRALSSELRDFAEREVFASAQGIARGFGADIEFIYRRSVPATFNHAKETNFAITAARNLVGAASVDDKVRMSMGAEDFAYMLEARPGAMILLGNGPSPSLHNPAYDFDDEALAYGIGFWISLVETVLGSERIRT</sequence>
<dbReference type="SUPFAM" id="SSF53187">
    <property type="entry name" value="Zn-dependent exopeptidases"/>
    <property type="match status" value="1"/>
</dbReference>
<organism evidence="3 4">
    <name type="scientific">Mesorhizobium montanum</name>
    <dbReference type="NCBI Taxonomy" id="3072323"/>
    <lineage>
        <taxon>Bacteria</taxon>
        <taxon>Pseudomonadati</taxon>
        <taxon>Pseudomonadota</taxon>
        <taxon>Alphaproteobacteria</taxon>
        <taxon>Hyphomicrobiales</taxon>
        <taxon>Phyllobacteriaceae</taxon>
        <taxon>Mesorhizobium</taxon>
    </lineage>
</organism>
<dbReference type="EMBL" id="JAVIJF010000035">
    <property type="protein sequence ID" value="MDX8529042.1"/>
    <property type="molecule type" value="Genomic_DNA"/>
</dbReference>
<dbReference type="CDD" id="cd05666">
    <property type="entry name" value="M20_Acy1-like"/>
    <property type="match status" value="1"/>
</dbReference>
<dbReference type="Gene3D" id="3.40.630.10">
    <property type="entry name" value="Zn peptidases"/>
    <property type="match status" value="1"/>
</dbReference>
<dbReference type="PANTHER" id="PTHR11014:SF63">
    <property type="entry name" value="METALLOPEPTIDASE, PUTATIVE (AFU_ORTHOLOGUE AFUA_6G09600)-RELATED"/>
    <property type="match status" value="1"/>
</dbReference>
<evidence type="ECO:0000313" key="4">
    <source>
        <dbReference type="Proteomes" id="UP001276840"/>
    </source>
</evidence>
<reference evidence="3 4" key="1">
    <citation type="submission" date="2023-08" db="EMBL/GenBank/DDBJ databases">
        <title>Implementing the SeqCode for naming new Mesorhizobium species isolated from Vachellia karroo root nodules.</title>
        <authorList>
            <person name="Van Lill M."/>
        </authorList>
    </citation>
    <scope>NUCLEOTIDE SEQUENCE [LARGE SCALE GENOMIC DNA]</scope>
    <source>
        <strain evidence="3 4">MSK 1335</strain>
    </source>
</reference>
<comment type="caution">
    <text evidence="3">The sequence shown here is derived from an EMBL/GenBank/DDBJ whole genome shotgun (WGS) entry which is preliminary data.</text>
</comment>
<dbReference type="PIRSF" id="PIRSF005962">
    <property type="entry name" value="Pept_M20D_amidohydro"/>
    <property type="match status" value="1"/>
</dbReference>
<dbReference type="InterPro" id="IPR002933">
    <property type="entry name" value="Peptidase_M20"/>
</dbReference>
<feature type="domain" description="Peptidase M20 dimerisation" evidence="2">
    <location>
        <begin position="190"/>
        <end position="276"/>
    </location>
</feature>
<accession>A0ABU4ZVJ5</accession>
<gene>
    <name evidence="3" type="ORF">RFM68_31755</name>
</gene>
<dbReference type="PANTHER" id="PTHR11014">
    <property type="entry name" value="PEPTIDASE M20 FAMILY MEMBER"/>
    <property type="match status" value="1"/>
</dbReference>
<keyword evidence="4" id="KW-1185">Reference proteome</keyword>
<protein>
    <submittedName>
        <fullName evidence="3">M20 aminoacylase family protein</fullName>
    </submittedName>
</protein>
<dbReference type="SUPFAM" id="SSF55031">
    <property type="entry name" value="Bacterial exopeptidase dimerisation domain"/>
    <property type="match status" value="1"/>
</dbReference>